<gene>
    <name evidence="5" type="ORF">EK0264_13365</name>
</gene>
<dbReference type="Gene3D" id="3.40.630.30">
    <property type="match status" value="1"/>
</dbReference>
<dbReference type="InParanoid" id="A0A7L4YTC6"/>
<evidence type="ECO:0000256" key="2">
    <source>
        <dbReference type="ARBA" id="ARBA00023315"/>
    </source>
</evidence>
<protein>
    <submittedName>
        <fullName evidence="5">GNAT family N-acetyltransferase</fullName>
    </submittedName>
</protein>
<dbReference type="PROSITE" id="PS51186">
    <property type="entry name" value="GNAT"/>
    <property type="match status" value="1"/>
</dbReference>
<dbReference type="InterPro" id="IPR051531">
    <property type="entry name" value="N-acetyltransferase"/>
</dbReference>
<proteinExistence type="inferred from homology"/>
<sequence>MWPAVLRHGRVTLRPIRLSDYGAWREVRMRNERWLTPWEPTAPQSWTARHRLRSFLRLRSHLRYAARTDRMVPFILDIDGQLAGQVNLGPMLRGVLRSADIGYWIDQRFAGQGLVPIGVALAVRHAFAECGLHRVHAAVRPENAASLRVMAKLGFREEARYRRYLDIDGDWRDHVGFALTTEDDLSALDATLTPRRSER</sequence>
<dbReference type="GO" id="GO:0005737">
    <property type="term" value="C:cytoplasm"/>
    <property type="evidence" value="ECO:0007669"/>
    <property type="project" value="TreeGrafter"/>
</dbReference>
<evidence type="ECO:0000313" key="6">
    <source>
        <dbReference type="Proteomes" id="UP000463857"/>
    </source>
</evidence>
<organism evidence="5 6">
    <name type="scientific">Epidermidibacterium keratini</name>
    <dbReference type="NCBI Taxonomy" id="1891644"/>
    <lineage>
        <taxon>Bacteria</taxon>
        <taxon>Bacillati</taxon>
        <taxon>Actinomycetota</taxon>
        <taxon>Actinomycetes</taxon>
        <taxon>Sporichthyales</taxon>
        <taxon>Sporichthyaceae</taxon>
        <taxon>Epidermidibacterium</taxon>
    </lineage>
</organism>
<dbReference type="AlphaFoldDB" id="A0A7L4YTC6"/>
<dbReference type="PANTHER" id="PTHR43792:SF8">
    <property type="entry name" value="[RIBOSOMAL PROTEIN US5]-ALANINE N-ACETYLTRANSFERASE"/>
    <property type="match status" value="1"/>
</dbReference>
<dbReference type="InterPro" id="IPR000182">
    <property type="entry name" value="GNAT_dom"/>
</dbReference>
<evidence type="ECO:0000256" key="1">
    <source>
        <dbReference type="ARBA" id="ARBA00022679"/>
    </source>
</evidence>
<evidence type="ECO:0000259" key="4">
    <source>
        <dbReference type="PROSITE" id="PS51186"/>
    </source>
</evidence>
<feature type="domain" description="N-acetyltransferase" evidence="4">
    <location>
        <begin position="11"/>
        <end position="182"/>
    </location>
</feature>
<name>A0A7L4YTC6_9ACTN</name>
<keyword evidence="2" id="KW-0012">Acyltransferase</keyword>
<dbReference type="KEGG" id="eke:EK0264_13365"/>
<dbReference type="PANTHER" id="PTHR43792">
    <property type="entry name" value="GNAT FAMILY, PUTATIVE (AFU_ORTHOLOGUE AFUA_3G00765)-RELATED-RELATED"/>
    <property type="match status" value="1"/>
</dbReference>
<accession>A0A7L4YTC6</accession>
<evidence type="ECO:0000313" key="5">
    <source>
        <dbReference type="EMBL" id="QHC02436.1"/>
    </source>
</evidence>
<dbReference type="OrthoDB" id="5242221at2"/>
<dbReference type="InterPro" id="IPR016181">
    <property type="entry name" value="Acyl_CoA_acyltransferase"/>
</dbReference>
<dbReference type="Pfam" id="PF13302">
    <property type="entry name" value="Acetyltransf_3"/>
    <property type="match status" value="1"/>
</dbReference>
<keyword evidence="6" id="KW-1185">Reference proteome</keyword>
<evidence type="ECO:0000256" key="3">
    <source>
        <dbReference type="ARBA" id="ARBA00038502"/>
    </source>
</evidence>
<comment type="similarity">
    <text evidence="3">Belongs to the acetyltransferase family. RimJ subfamily.</text>
</comment>
<keyword evidence="1 5" id="KW-0808">Transferase</keyword>
<dbReference type="SUPFAM" id="SSF55729">
    <property type="entry name" value="Acyl-CoA N-acyltransferases (Nat)"/>
    <property type="match status" value="1"/>
</dbReference>
<dbReference type="Proteomes" id="UP000463857">
    <property type="component" value="Chromosome"/>
</dbReference>
<reference evidence="5 6" key="1">
    <citation type="journal article" date="2018" name="Int. J. Syst. Evol. Microbiol.">
        <title>Epidermidibacterium keratini gen. nov., sp. nov., a member of the family Sporichthyaceae, isolated from keratin epidermis.</title>
        <authorList>
            <person name="Lee D.G."/>
            <person name="Trujillo M.E."/>
            <person name="Kang S."/>
            <person name="Nam J.J."/>
            <person name="Kim Y.J."/>
        </authorList>
    </citation>
    <scope>NUCLEOTIDE SEQUENCE [LARGE SCALE GENOMIC DNA]</scope>
    <source>
        <strain evidence="5 6">EPI-7</strain>
    </source>
</reference>
<dbReference type="EMBL" id="CP047156">
    <property type="protein sequence ID" value="QHC02436.1"/>
    <property type="molecule type" value="Genomic_DNA"/>
</dbReference>
<dbReference type="GO" id="GO:0008999">
    <property type="term" value="F:protein-N-terminal-alanine acetyltransferase activity"/>
    <property type="evidence" value="ECO:0007669"/>
    <property type="project" value="TreeGrafter"/>
</dbReference>